<protein>
    <recommendedName>
        <fullName evidence="1">Transposase IS4-like domain-containing protein</fullName>
    </recommendedName>
</protein>
<dbReference type="GO" id="GO:0003677">
    <property type="term" value="F:DNA binding"/>
    <property type="evidence" value="ECO:0007669"/>
    <property type="project" value="InterPro"/>
</dbReference>
<dbReference type="GO" id="GO:0004803">
    <property type="term" value="F:transposase activity"/>
    <property type="evidence" value="ECO:0007669"/>
    <property type="project" value="InterPro"/>
</dbReference>
<dbReference type="NCBIfam" id="NF033559">
    <property type="entry name" value="transpos_IS1634"/>
    <property type="match status" value="1"/>
</dbReference>
<evidence type="ECO:0000259" key="1">
    <source>
        <dbReference type="Pfam" id="PF01609"/>
    </source>
</evidence>
<comment type="caution">
    <text evidence="2">The sequence shown here is derived from an EMBL/GenBank/DDBJ whole genome shotgun (WGS) entry which is preliminary data.</text>
</comment>
<dbReference type="GO" id="GO:0006313">
    <property type="term" value="P:DNA transposition"/>
    <property type="evidence" value="ECO:0007669"/>
    <property type="project" value="InterPro"/>
</dbReference>
<organism evidence="2">
    <name type="scientific">marine sediment metagenome</name>
    <dbReference type="NCBI Taxonomy" id="412755"/>
    <lineage>
        <taxon>unclassified sequences</taxon>
        <taxon>metagenomes</taxon>
        <taxon>ecological metagenomes</taxon>
    </lineage>
</organism>
<dbReference type="PANTHER" id="PTHR34614:SF2">
    <property type="entry name" value="TRANSPOSASE IS4-LIKE DOMAIN-CONTAINING PROTEIN"/>
    <property type="match status" value="1"/>
</dbReference>
<dbReference type="PANTHER" id="PTHR34614">
    <property type="match status" value="1"/>
</dbReference>
<dbReference type="InterPro" id="IPR047654">
    <property type="entry name" value="IS1634_transpos"/>
</dbReference>
<proteinExistence type="predicted"/>
<feature type="domain" description="Transposase IS4-like" evidence="1">
    <location>
        <begin position="176"/>
        <end position="476"/>
    </location>
</feature>
<sequence length="576" mass="66212">MERLEPKIINGHLYYYYSKWAWVDGKCRRVWQKYLGKLENIVKACEGGGPPPAYAEVFQWGLPAALWKECRLAKVVEETDKLCPKRNQGLSTGQYIAIAAINKAICPKNKRSIWEWFSQTVLLRYLSLASKADLASQRFWDHMHKIEGSTAISIWKNILKGVIKREEIDLSSVCYDGTNFYTFIDTFNLRCKMAKRGKNKQGRNNLRQISYALFCSTDGHIPLYYDVYEGSRNDSKQFPLMLGRFQDFIKELSAGKCLSPETTLIFDKGNNSLNNFRMLDSMHLHFVGSVKLGEHKDLAQISNKSKAFVPCSGDSLKGTKAFRVKKQAYGKERVLVVTYSEKLFNAQWLTLQNDITKAASKLSLLRQKLEDRANGLIKKGKIPTIKSVENQYKNILSRQYMRHVIAVNVCKGSDNIPRLEYTVDTSALSELSDTCLGKTILITSRVDWNDARIILAYRSQYIIEDVFKEIKDRVTGSWWPINHWTDSNIRVHGLYCTIALLLRALLLRRVKQAGLRLSMKRVLSELDAIREVVNIYPRKRNQKKEHKQTVLTKTSELQQRLMSILAIKKEEKGVLG</sequence>
<evidence type="ECO:0000313" key="2">
    <source>
        <dbReference type="EMBL" id="KKL80990.1"/>
    </source>
</evidence>
<name>A0A0F9HH58_9ZZZZ</name>
<gene>
    <name evidence="2" type="ORF">LCGC14_1999240</name>
</gene>
<dbReference type="EMBL" id="LAZR01022694">
    <property type="protein sequence ID" value="KKL80990.1"/>
    <property type="molecule type" value="Genomic_DNA"/>
</dbReference>
<dbReference type="AlphaFoldDB" id="A0A0F9HH58"/>
<reference evidence="2" key="1">
    <citation type="journal article" date="2015" name="Nature">
        <title>Complex archaea that bridge the gap between prokaryotes and eukaryotes.</title>
        <authorList>
            <person name="Spang A."/>
            <person name="Saw J.H."/>
            <person name="Jorgensen S.L."/>
            <person name="Zaremba-Niedzwiedzka K."/>
            <person name="Martijn J."/>
            <person name="Lind A.E."/>
            <person name="van Eijk R."/>
            <person name="Schleper C."/>
            <person name="Guy L."/>
            <person name="Ettema T.J."/>
        </authorList>
    </citation>
    <scope>NUCLEOTIDE SEQUENCE</scope>
</reference>
<dbReference type="Pfam" id="PF01609">
    <property type="entry name" value="DDE_Tnp_1"/>
    <property type="match status" value="1"/>
</dbReference>
<dbReference type="InterPro" id="IPR002559">
    <property type="entry name" value="Transposase_11"/>
</dbReference>
<accession>A0A0F9HH58</accession>